<protein>
    <submittedName>
        <fullName evidence="9">PLDc N-terminal domain-containing protein</fullName>
    </submittedName>
</protein>
<gene>
    <name evidence="9" type="ORF">ACFFQV_12600</name>
</gene>
<comment type="caution">
    <text evidence="9">The sequence shown here is derived from an EMBL/GenBank/DDBJ whole genome shotgun (WGS) entry which is preliminary data.</text>
</comment>
<evidence type="ECO:0000256" key="6">
    <source>
        <dbReference type="SAM" id="MobiDB-lite"/>
    </source>
</evidence>
<dbReference type="InterPro" id="IPR027379">
    <property type="entry name" value="CLS_N"/>
</dbReference>
<evidence type="ECO:0000259" key="8">
    <source>
        <dbReference type="Pfam" id="PF13396"/>
    </source>
</evidence>
<dbReference type="RefSeq" id="WP_157422215.1">
    <property type="nucleotide sequence ID" value="NZ_BAAANI010000002.1"/>
</dbReference>
<evidence type="ECO:0000256" key="5">
    <source>
        <dbReference type="ARBA" id="ARBA00023136"/>
    </source>
</evidence>
<keyword evidence="3 7" id="KW-0812">Transmembrane</keyword>
<keyword evidence="5 7" id="KW-0472">Membrane</keyword>
<accession>A0ABV5SS13</accession>
<keyword evidence="2" id="KW-1003">Cell membrane</keyword>
<feature type="compositionally biased region" description="Low complexity" evidence="6">
    <location>
        <begin position="66"/>
        <end position="84"/>
    </location>
</feature>
<evidence type="ECO:0000256" key="2">
    <source>
        <dbReference type="ARBA" id="ARBA00022475"/>
    </source>
</evidence>
<dbReference type="EMBL" id="JBHMBL010000002">
    <property type="protein sequence ID" value="MFB9643128.1"/>
    <property type="molecule type" value="Genomic_DNA"/>
</dbReference>
<proteinExistence type="predicted"/>
<evidence type="ECO:0000313" key="9">
    <source>
        <dbReference type="EMBL" id="MFB9643128.1"/>
    </source>
</evidence>
<keyword evidence="4 7" id="KW-1133">Transmembrane helix</keyword>
<evidence type="ECO:0000256" key="4">
    <source>
        <dbReference type="ARBA" id="ARBA00022989"/>
    </source>
</evidence>
<feature type="domain" description="Cardiolipin synthase N-terminal" evidence="8">
    <location>
        <begin position="12"/>
        <end position="56"/>
    </location>
</feature>
<evidence type="ECO:0000256" key="1">
    <source>
        <dbReference type="ARBA" id="ARBA00004651"/>
    </source>
</evidence>
<organism evidence="9 10">
    <name type="scientific">Agromyces lapidis</name>
    <dbReference type="NCBI Taxonomy" id="279574"/>
    <lineage>
        <taxon>Bacteria</taxon>
        <taxon>Bacillati</taxon>
        <taxon>Actinomycetota</taxon>
        <taxon>Actinomycetes</taxon>
        <taxon>Micrococcales</taxon>
        <taxon>Microbacteriaceae</taxon>
        <taxon>Agromyces</taxon>
    </lineage>
</organism>
<reference evidence="9 10" key="1">
    <citation type="submission" date="2024-09" db="EMBL/GenBank/DDBJ databases">
        <authorList>
            <person name="Sun Q."/>
            <person name="Mori K."/>
        </authorList>
    </citation>
    <scope>NUCLEOTIDE SEQUENCE [LARGE SCALE GENOMIC DNA]</scope>
    <source>
        <strain evidence="9 10">JCM 14321</strain>
    </source>
</reference>
<evidence type="ECO:0000313" key="10">
    <source>
        <dbReference type="Proteomes" id="UP001589667"/>
    </source>
</evidence>
<sequence length="123" mass="13552">MAFVFTILTLAAMVYALVDIIMRDDSEVKHLPKLGWILLVVLLPLIGTILWFAVGRERSSAGRRGGVAPAAPAAPQAVVPQRAPGEARSTEEQLADLDREIEYYEKRAELERRRREVGGEAPG</sequence>
<dbReference type="Proteomes" id="UP001589667">
    <property type="component" value="Unassembled WGS sequence"/>
</dbReference>
<evidence type="ECO:0000256" key="3">
    <source>
        <dbReference type="ARBA" id="ARBA00022692"/>
    </source>
</evidence>
<comment type="subcellular location">
    <subcellularLocation>
        <location evidence="1">Cell membrane</location>
        <topology evidence="1">Multi-pass membrane protein</topology>
    </subcellularLocation>
</comment>
<name>A0ABV5SS13_9MICO</name>
<keyword evidence="10" id="KW-1185">Reference proteome</keyword>
<feature type="transmembrane region" description="Helical" evidence="7">
    <location>
        <begin position="35"/>
        <end position="54"/>
    </location>
</feature>
<dbReference type="Pfam" id="PF13396">
    <property type="entry name" value="PLDc_N"/>
    <property type="match status" value="1"/>
</dbReference>
<feature type="region of interest" description="Disordered" evidence="6">
    <location>
        <begin position="61"/>
        <end position="92"/>
    </location>
</feature>
<evidence type="ECO:0000256" key="7">
    <source>
        <dbReference type="SAM" id="Phobius"/>
    </source>
</evidence>